<dbReference type="AlphaFoldDB" id="A0A931GGL0"/>
<keyword evidence="7" id="KW-0067">ATP-binding</keyword>
<dbReference type="GO" id="GO:0046677">
    <property type="term" value="P:response to antibiotic"/>
    <property type="evidence" value="ECO:0007669"/>
    <property type="project" value="UniProtKB-KW"/>
</dbReference>
<evidence type="ECO:0000313" key="15">
    <source>
        <dbReference type="EMBL" id="MBG6085907.1"/>
    </source>
</evidence>
<dbReference type="PROSITE" id="PS50893">
    <property type="entry name" value="ABC_TRANSPORTER_2"/>
    <property type="match status" value="1"/>
</dbReference>
<evidence type="ECO:0000256" key="3">
    <source>
        <dbReference type="ARBA" id="ARBA00005417"/>
    </source>
</evidence>
<dbReference type="GO" id="GO:0140359">
    <property type="term" value="F:ABC-type transporter activity"/>
    <property type="evidence" value="ECO:0007669"/>
    <property type="project" value="InterPro"/>
</dbReference>
<dbReference type="PROSITE" id="PS00211">
    <property type="entry name" value="ABC_TRANSPORTER_1"/>
    <property type="match status" value="1"/>
</dbReference>
<evidence type="ECO:0000259" key="14">
    <source>
        <dbReference type="PROSITE" id="PS51012"/>
    </source>
</evidence>
<feature type="transmembrane region" description="Helical" evidence="11">
    <location>
        <begin position="372"/>
        <end position="395"/>
    </location>
</feature>
<keyword evidence="11" id="KW-1003">Cell membrane</keyword>
<organism evidence="15 16">
    <name type="scientific">Actinomadura viridis</name>
    <dbReference type="NCBI Taxonomy" id="58110"/>
    <lineage>
        <taxon>Bacteria</taxon>
        <taxon>Bacillati</taxon>
        <taxon>Actinomycetota</taxon>
        <taxon>Actinomycetes</taxon>
        <taxon>Streptosporangiales</taxon>
        <taxon>Thermomonosporaceae</taxon>
        <taxon>Actinomadura</taxon>
    </lineage>
</organism>
<keyword evidence="10" id="KW-0046">Antibiotic resistance</keyword>
<feature type="domain" description="ABC transporter" evidence="13">
    <location>
        <begin position="21"/>
        <end position="251"/>
    </location>
</feature>
<dbReference type="InterPro" id="IPR013525">
    <property type="entry name" value="ABC2_TM"/>
</dbReference>
<dbReference type="PANTHER" id="PTHR42711">
    <property type="entry name" value="ABC TRANSPORTER ATP-BINDING PROTEIN"/>
    <property type="match status" value="1"/>
</dbReference>
<evidence type="ECO:0000256" key="12">
    <source>
        <dbReference type="SAM" id="MobiDB-lite"/>
    </source>
</evidence>
<evidence type="ECO:0000256" key="5">
    <source>
        <dbReference type="ARBA" id="ARBA00022692"/>
    </source>
</evidence>
<comment type="caution">
    <text evidence="15">The sequence shown here is derived from an EMBL/GenBank/DDBJ whole genome shotgun (WGS) entry which is preliminary data.</text>
</comment>
<feature type="transmembrane region" description="Helical" evidence="11">
    <location>
        <begin position="484"/>
        <end position="509"/>
    </location>
</feature>
<feature type="transmembrane region" description="Helical" evidence="11">
    <location>
        <begin position="588"/>
        <end position="606"/>
    </location>
</feature>
<dbReference type="Pfam" id="PF13732">
    <property type="entry name" value="DrrA1-3_C"/>
    <property type="match status" value="1"/>
</dbReference>
<comment type="similarity">
    <text evidence="3">Belongs to the ABC transporter superfamily.</text>
</comment>
<evidence type="ECO:0000259" key="13">
    <source>
        <dbReference type="PROSITE" id="PS50893"/>
    </source>
</evidence>
<protein>
    <recommendedName>
        <fullName evidence="11">Transport permease protein</fullName>
    </recommendedName>
</protein>
<dbReference type="PANTHER" id="PTHR42711:SF5">
    <property type="entry name" value="ABC TRANSPORTER ATP-BINDING PROTEIN NATA"/>
    <property type="match status" value="1"/>
</dbReference>
<dbReference type="RefSeq" id="WP_307828680.1">
    <property type="nucleotide sequence ID" value="NZ_BAABES010000014.1"/>
</dbReference>
<evidence type="ECO:0000256" key="7">
    <source>
        <dbReference type="ARBA" id="ARBA00022840"/>
    </source>
</evidence>
<feature type="region of interest" description="Disordered" evidence="12">
    <location>
        <begin position="318"/>
        <end position="348"/>
    </location>
</feature>
<feature type="compositionally biased region" description="Pro residues" evidence="12">
    <location>
        <begin position="326"/>
        <end position="340"/>
    </location>
</feature>
<evidence type="ECO:0000256" key="2">
    <source>
        <dbReference type="ARBA" id="ARBA00004202"/>
    </source>
</evidence>
<dbReference type="GO" id="GO:0043190">
    <property type="term" value="C:ATP-binding cassette (ABC) transporter complex"/>
    <property type="evidence" value="ECO:0007669"/>
    <property type="project" value="InterPro"/>
</dbReference>
<dbReference type="EMBL" id="JADOUA010000001">
    <property type="protein sequence ID" value="MBG6085907.1"/>
    <property type="molecule type" value="Genomic_DNA"/>
</dbReference>
<keyword evidence="16" id="KW-1185">Reference proteome</keyword>
<dbReference type="InterPro" id="IPR047817">
    <property type="entry name" value="ABC2_TM_bact-type"/>
</dbReference>
<dbReference type="Proteomes" id="UP000614047">
    <property type="component" value="Unassembled WGS sequence"/>
</dbReference>
<dbReference type="GO" id="GO:0005524">
    <property type="term" value="F:ATP binding"/>
    <property type="evidence" value="ECO:0007669"/>
    <property type="project" value="UniProtKB-KW"/>
</dbReference>
<dbReference type="InterPro" id="IPR003593">
    <property type="entry name" value="AAA+_ATPase"/>
</dbReference>
<evidence type="ECO:0000256" key="9">
    <source>
        <dbReference type="ARBA" id="ARBA00023136"/>
    </source>
</evidence>
<feature type="transmembrane region" description="Helical" evidence="11">
    <location>
        <begin position="451"/>
        <end position="478"/>
    </location>
</feature>
<dbReference type="PRINTS" id="PR00164">
    <property type="entry name" value="ABC2TRNSPORT"/>
</dbReference>
<dbReference type="InterPro" id="IPR003439">
    <property type="entry name" value="ABC_transporter-like_ATP-bd"/>
</dbReference>
<accession>A0A931GGL0</accession>
<keyword evidence="6" id="KW-0547">Nucleotide-binding</keyword>
<evidence type="ECO:0000256" key="8">
    <source>
        <dbReference type="ARBA" id="ARBA00022989"/>
    </source>
</evidence>
<dbReference type="InterPro" id="IPR050763">
    <property type="entry name" value="ABC_transporter_ATP-binding"/>
</dbReference>
<dbReference type="InterPro" id="IPR027417">
    <property type="entry name" value="P-loop_NTPase"/>
</dbReference>
<feature type="transmembrane region" description="Helical" evidence="11">
    <location>
        <begin position="407"/>
        <end position="430"/>
    </location>
</feature>
<dbReference type="Pfam" id="PF00005">
    <property type="entry name" value="ABC_tran"/>
    <property type="match status" value="1"/>
</dbReference>
<comment type="similarity">
    <text evidence="11">Belongs to the ABC-2 integral membrane protein family.</text>
</comment>
<keyword evidence="8 11" id="KW-1133">Transmembrane helix</keyword>
<evidence type="ECO:0000256" key="1">
    <source>
        <dbReference type="ARBA" id="ARBA00004141"/>
    </source>
</evidence>
<gene>
    <name evidence="15" type="ORF">IW256_000020</name>
</gene>
<dbReference type="PROSITE" id="PS51012">
    <property type="entry name" value="ABC_TM2"/>
    <property type="match status" value="1"/>
</dbReference>
<dbReference type="SUPFAM" id="SSF52540">
    <property type="entry name" value="P-loop containing nucleoside triphosphate hydrolases"/>
    <property type="match status" value="1"/>
</dbReference>
<dbReference type="InterPro" id="IPR025302">
    <property type="entry name" value="DrrA1/2-like_C"/>
</dbReference>
<dbReference type="Pfam" id="PF01061">
    <property type="entry name" value="ABC2_membrane"/>
    <property type="match status" value="1"/>
</dbReference>
<keyword evidence="5 11" id="KW-0812">Transmembrane</keyword>
<keyword evidence="9 11" id="KW-0472">Membrane</keyword>
<feature type="domain" description="ABC transmembrane type-2" evidence="14">
    <location>
        <begin position="372"/>
        <end position="613"/>
    </location>
</feature>
<feature type="transmembrane region" description="Helical" evidence="11">
    <location>
        <begin position="516"/>
        <end position="537"/>
    </location>
</feature>
<evidence type="ECO:0000256" key="6">
    <source>
        <dbReference type="ARBA" id="ARBA00022741"/>
    </source>
</evidence>
<dbReference type="SMART" id="SM00382">
    <property type="entry name" value="AAA"/>
    <property type="match status" value="1"/>
</dbReference>
<keyword evidence="4 11" id="KW-0813">Transport</keyword>
<sequence length="614" mass="65776">MSLRPGPSAAPAGPGLVTPAIRATGLRKRYPGVDAVDGIDLSIAPGESFGFLGPNGAGKTTTIAMLCTLAVPTAGRIEIAGHDTRTDPVAARRRIGLLFQETTLDNELTAAENLRFHADLYDVPQPRVPARIEETLRLVGLTGSRDRLVRTFSGGMRRRLEIARALLHRPQILFLDEPTIGLDPHTRAEVWRYLRHVCEHEAVTLFLTTHYLEEAEQCDRIAILDEGRIVAQGSPAELKSVLGADRVDLRTGDDAAAARLVRERLGLAVTEGPRGLSFQAPDGTRVLPRLLAELDVPVYEAKVTQPTLDDVFLHHTGHRIRDDGPAAPPEAPPPPSPAPAGPDTGTGGLRAELRAMRMVWRREMLHFARDRTGAAISMSQPLLFLFILGVGLAGLMPDVSGPAYQLFLFSGVLVTAAQGPAVAAGASILWDRQGGFLREMLAGPVNRSTLLIGKCLGGATVATCQAALLLSVAGLIGLPYDAGLLALLLAELALTALAMTVLGVLLATFIRRPQTFGTALTVLMAPLVFLSGSMFPLSAMPTWMAGLALANPLTYAVDAMRRTIAAYLPDPPARLFQPLQWGGWHPPVIFEWALIAGITLLALAVATRRFSRTD</sequence>
<evidence type="ECO:0000313" key="16">
    <source>
        <dbReference type="Proteomes" id="UP000614047"/>
    </source>
</evidence>
<reference evidence="15" key="1">
    <citation type="submission" date="2020-11" db="EMBL/GenBank/DDBJ databases">
        <title>Sequencing the genomes of 1000 actinobacteria strains.</title>
        <authorList>
            <person name="Klenk H.-P."/>
        </authorList>
    </citation>
    <scope>NUCLEOTIDE SEQUENCE</scope>
    <source>
        <strain evidence="15">DSM 43175</strain>
    </source>
</reference>
<proteinExistence type="inferred from homology"/>
<evidence type="ECO:0000256" key="11">
    <source>
        <dbReference type="RuleBase" id="RU361157"/>
    </source>
</evidence>
<evidence type="ECO:0000256" key="10">
    <source>
        <dbReference type="ARBA" id="ARBA00023251"/>
    </source>
</evidence>
<dbReference type="InterPro" id="IPR000412">
    <property type="entry name" value="ABC_2_transport"/>
</dbReference>
<comment type="subcellular location">
    <subcellularLocation>
        <location evidence="11">Cell membrane</location>
        <topology evidence="11">Multi-pass membrane protein</topology>
    </subcellularLocation>
    <subcellularLocation>
        <location evidence="2">Cell membrane</location>
        <topology evidence="2">Peripheral membrane protein</topology>
    </subcellularLocation>
    <subcellularLocation>
        <location evidence="1">Membrane</location>
        <topology evidence="1">Multi-pass membrane protein</topology>
    </subcellularLocation>
</comment>
<dbReference type="GO" id="GO:0016887">
    <property type="term" value="F:ATP hydrolysis activity"/>
    <property type="evidence" value="ECO:0007669"/>
    <property type="project" value="InterPro"/>
</dbReference>
<dbReference type="InterPro" id="IPR017871">
    <property type="entry name" value="ABC_transporter-like_CS"/>
</dbReference>
<evidence type="ECO:0000256" key="4">
    <source>
        <dbReference type="ARBA" id="ARBA00022448"/>
    </source>
</evidence>
<name>A0A931GGL0_9ACTN</name>
<dbReference type="Gene3D" id="3.40.50.300">
    <property type="entry name" value="P-loop containing nucleotide triphosphate hydrolases"/>
    <property type="match status" value="1"/>
</dbReference>